<accession>Q2LU27</accession>
<gene>
    <name evidence="4" type="ORF">SYN_01895</name>
</gene>
<keyword evidence="1" id="KW-0862">Zinc</keyword>
<organism evidence="4 5">
    <name type="scientific">Syntrophus aciditrophicus (strain SB)</name>
    <dbReference type="NCBI Taxonomy" id="56780"/>
    <lineage>
        <taxon>Bacteria</taxon>
        <taxon>Pseudomonadati</taxon>
        <taxon>Thermodesulfobacteriota</taxon>
        <taxon>Syntrophia</taxon>
        <taxon>Syntrophales</taxon>
        <taxon>Syntrophaceae</taxon>
        <taxon>Syntrophus</taxon>
    </lineage>
</organism>
<dbReference type="InterPro" id="IPR007527">
    <property type="entry name" value="Znf_SWIM"/>
</dbReference>
<dbReference type="PROSITE" id="PS50966">
    <property type="entry name" value="ZF_SWIM"/>
    <property type="match status" value="1"/>
</dbReference>
<dbReference type="PANTHER" id="PTHR36847">
    <property type="entry name" value="AMIDOLIGASE ENZYME"/>
    <property type="match status" value="1"/>
</dbReference>
<dbReference type="Pfam" id="PF12224">
    <property type="entry name" value="Amidoligase_2"/>
    <property type="match status" value="1"/>
</dbReference>
<reference evidence="4 5" key="1">
    <citation type="journal article" date="2007" name="Proc. Natl. Acad. Sci. U.S.A.">
        <title>The genome of Syntrophus aciditrophicus: life at the thermodynamic limit of microbial growth.</title>
        <authorList>
            <person name="McInerney M.J."/>
            <person name="Rohlin L."/>
            <person name="Mouttaki H."/>
            <person name="Kim U."/>
            <person name="Krupp R.S."/>
            <person name="Rios-Hernandez L."/>
            <person name="Sieber J."/>
            <person name="Struchtemeyer C.G."/>
            <person name="Bhattacharyya A."/>
            <person name="Campbell J.W."/>
            <person name="Gunsalus R.P."/>
        </authorList>
    </citation>
    <scope>NUCLEOTIDE SEQUENCE [LARGE SCALE GENOMIC DNA]</scope>
    <source>
        <strain evidence="4 5">SB</strain>
    </source>
</reference>
<keyword evidence="5" id="KW-1185">Reference proteome</keyword>
<dbReference type="GO" id="GO:0008270">
    <property type="term" value="F:zinc ion binding"/>
    <property type="evidence" value="ECO:0007669"/>
    <property type="project" value="UniProtKB-KW"/>
</dbReference>
<evidence type="ECO:0000256" key="1">
    <source>
        <dbReference type="PROSITE-ProRule" id="PRU00325"/>
    </source>
</evidence>
<evidence type="ECO:0000313" key="4">
    <source>
        <dbReference type="EMBL" id="ABC77587.1"/>
    </source>
</evidence>
<evidence type="ECO:0000256" key="2">
    <source>
        <dbReference type="SAM" id="MobiDB-lite"/>
    </source>
</evidence>
<evidence type="ECO:0000313" key="5">
    <source>
        <dbReference type="Proteomes" id="UP000001933"/>
    </source>
</evidence>
<dbReference type="EMBL" id="CP000252">
    <property type="protein sequence ID" value="ABC77587.1"/>
    <property type="molecule type" value="Genomic_DNA"/>
</dbReference>
<dbReference type="KEGG" id="sat:SYN_01895"/>
<dbReference type="RefSeq" id="WP_011417609.1">
    <property type="nucleotide sequence ID" value="NC_007759.1"/>
</dbReference>
<dbReference type="InParanoid" id="Q2LU27"/>
<dbReference type="Proteomes" id="UP000001933">
    <property type="component" value="Chromosome"/>
</dbReference>
<dbReference type="OrthoDB" id="5380364at2"/>
<name>Q2LU27_SYNAS</name>
<feature type="region of interest" description="Disordered" evidence="2">
    <location>
        <begin position="1"/>
        <end position="27"/>
    </location>
</feature>
<proteinExistence type="predicted"/>
<keyword evidence="1" id="KW-0479">Metal-binding</keyword>
<protein>
    <submittedName>
        <fullName evidence="4">Hypothetical cytosolic protein</fullName>
    </submittedName>
</protein>
<dbReference type="PANTHER" id="PTHR36847:SF1">
    <property type="entry name" value="AMIDOLIGASE ENZYME"/>
    <property type="match status" value="1"/>
</dbReference>
<evidence type="ECO:0000259" key="3">
    <source>
        <dbReference type="PROSITE" id="PS50966"/>
    </source>
</evidence>
<dbReference type="InterPro" id="IPR022025">
    <property type="entry name" value="Amidoligase_2"/>
</dbReference>
<keyword evidence="1" id="KW-0863">Zinc-finger</keyword>
<dbReference type="AlphaFoldDB" id="Q2LU27"/>
<dbReference type="STRING" id="56780.SYN_01895"/>
<dbReference type="eggNOG" id="ENOG502Z7YI">
    <property type="taxonomic scope" value="Bacteria"/>
</dbReference>
<dbReference type="HOGENOM" id="CLU_469222_0_0_7"/>
<feature type="domain" description="SWIM-type" evidence="3">
    <location>
        <begin position="536"/>
        <end position="570"/>
    </location>
</feature>
<sequence length="581" mass="65315">MPDSRSAEAAEYNSRAGLPAGDETSSQCLPERSCHGCGLILGRETIECPSCGAINLDRKRLRHQDNRPGREIAQSVTSANYNGKYNIYRNSDGSYSCNCLSFLRQKEVRNGHGFAACKHIQEYLNQNPMEVLKDPPKPTDWQLIAMKRLGVECSEHLTDAQAYFIFRDMLNKQGVEYREYEELLKEHGTVSLLPIYSFGVEFEGFVRSSHGIEGLGRSLTDAGISTVSLGYTHALMNEWKIVPDSSVNGLAGYSPLELVTPKLFGAYGFQLLRKALDAWKEAGAGVNASCGTHVHIDAYNWDRRDMLELAKIWAKIESKVVWGLVSPSRRNNSYCRPVDREYLKQLASYGATHLDRYHSLNLSSYGLYHTVEFRIHNGTYEAKKIIPWIVFLLKLTDSVKRGLTHGALTDLSIDGVLDAIGLNRSATSLLREAREYLVSRFQYWTRDAETNPSHAWTNHEIDLDGIEEEVRYDGALRRYHQERRTPAASEDPALPANSVMNLAGRIPSASLSDSELIHGLVSSSWEVRSRRSELIHVVILNPDDTLTCTCRTFRSNKHCLHTVNIARFLTALRRETGAAGR</sequence>